<reference evidence="1 2" key="1">
    <citation type="journal article" date="2010" name="Nature">
        <title>The Ectocarpus genome and the independent evolution of multicellularity in brown algae.</title>
        <authorList>
            <person name="Cock J.M."/>
            <person name="Sterck L."/>
            <person name="Rouze P."/>
            <person name="Scornet D."/>
            <person name="Allen A.E."/>
            <person name="Amoutzias G."/>
            <person name="Anthouard V."/>
            <person name="Artiguenave F."/>
            <person name="Aury J.M."/>
            <person name="Badger J.H."/>
            <person name="Beszteri B."/>
            <person name="Billiau K."/>
            <person name="Bonnet E."/>
            <person name="Bothwell J.H."/>
            <person name="Bowler C."/>
            <person name="Boyen C."/>
            <person name="Brownlee C."/>
            <person name="Carrano C.J."/>
            <person name="Charrier B."/>
            <person name="Cho G.Y."/>
            <person name="Coelho S.M."/>
            <person name="Collen J."/>
            <person name="Corre E."/>
            <person name="Da Silva C."/>
            <person name="Delage L."/>
            <person name="Delaroque N."/>
            <person name="Dittami S.M."/>
            <person name="Doulbeau S."/>
            <person name="Elias M."/>
            <person name="Farnham G."/>
            <person name="Gachon C.M."/>
            <person name="Gschloessl B."/>
            <person name="Heesch S."/>
            <person name="Jabbari K."/>
            <person name="Jubin C."/>
            <person name="Kawai H."/>
            <person name="Kimura K."/>
            <person name="Kloareg B."/>
            <person name="Kupper F.C."/>
            <person name="Lang D."/>
            <person name="Le Bail A."/>
            <person name="Leblanc C."/>
            <person name="Lerouge P."/>
            <person name="Lohr M."/>
            <person name="Lopez P.J."/>
            <person name="Martens C."/>
            <person name="Maumus F."/>
            <person name="Michel G."/>
            <person name="Miranda-Saavedra D."/>
            <person name="Morales J."/>
            <person name="Moreau H."/>
            <person name="Motomura T."/>
            <person name="Nagasato C."/>
            <person name="Napoli C.A."/>
            <person name="Nelson D.R."/>
            <person name="Nyvall-Collen P."/>
            <person name="Peters A.F."/>
            <person name="Pommier C."/>
            <person name="Potin P."/>
            <person name="Poulain J."/>
            <person name="Quesneville H."/>
            <person name="Read B."/>
            <person name="Rensing S.A."/>
            <person name="Ritter A."/>
            <person name="Rousvoal S."/>
            <person name="Samanta M."/>
            <person name="Samson G."/>
            <person name="Schroeder D.C."/>
            <person name="Segurens B."/>
            <person name="Strittmatter M."/>
            <person name="Tonon T."/>
            <person name="Tregear J.W."/>
            <person name="Valentin K."/>
            <person name="von Dassow P."/>
            <person name="Yamagishi T."/>
            <person name="Van de Peer Y."/>
            <person name="Wincker P."/>
        </authorList>
    </citation>
    <scope>NUCLEOTIDE SEQUENCE [LARGE SCALE GENOMIC DNA]</scope>
    <source>
        <strain evidence="2">Ec32 / CCAP1310/4</strain>
    </source>
</reference>
<evidence type="ECO:0000313" key="2">
    <source>
        <dbReference type="Proteomes" id="UP000002630"/>
    </source>
</evidence>
<evidence type="ECO:0000313" key="1">
    <source>
        <dbReference type="EMBL" id="CBN74368.1"/>
    </source>
</evidence>
<sequence length="129" mass="14474">MWFKDSRRRKSHHRESCNLARYPGWSGLSLNAYIAGVKVTDKAPDSSAGAPSVGNVGLSEVQWPEGIKEIHLLLFHEAVEGRWVWNAFHSARSDFPSGLLTARVEALSIVRLLERIFLRPAGDLSWTSF</sequence>
<keyword evidence="2" id="KW-1185">Reference proteome</keyword>
<protein>
    <submittedName>
        <fullName evidence="1">Uncharacterized protein</fullName>
    </submittedName>
</protein>
<accession>D8LHT7</accession>
<gene>
    <name evidence="1" type="ORF">Esi_0020_0041</name>
</gene>
<dbReference type="EMBL" id="FN648376">
    <property type="protein sequence ID" value="CBN74368.1"/>
    <property type="molecule type" value="Genomic_DNA"/>
</dbReference>
<dbReference type="InParanoid" id="D8LHT7"/>
<dbReference type="EMBL" id="FN649738">
    <property type="protein sequence ID" value="CBN74368.1"/>
    <property type="molecule type" value="Genomic_DNA"/>
</dbReference>
<organism evidence="1 2">
    <name type="scientific">Ectocarpus siliculosus</name>
    <name type="common">Brown alga</name>
    <name type="synonym">Conferva siliculosa</name>
    <dbReference type="NCBI Taxonomy" id="2880"/>
    <lineage>
        <taxon>Eukaryota</taxon>
        <taxon>Sar</taxon>
        <taxon>Stramenopiles</taxon>
        <taxon>Ochrophyta</taxon>
        <taxon>PX clade</taxon>
        <taxon>Phaeophyceae</taxon>
        <taxon>Ectocarpales</taxon>
        <taxon>Ectocarpaceae</taxon>
        <taxon>Ectocarpus</taxon>
    </lineage>
</organism>
<proteinExistence type="predicted"/>
<dbReference type="AlphaFoldDB" id="D8LHT7"/>
<dbReference type="Proteomes" id="UP000002630">
    <property type="component" value="Linkage Group LG13"/>
</dbReference>
<name>D8LHT7_ECTSI</name>